<feature type="domain" description="Transposable element P transposase-like GTP-binding insertion" evidence="2">
    <location>
        <begin position="355"/>
        <end position="436"/>
    </location>
</feature>
<evidence type="ECO:0000259" key="1">
    <source>
        <dbReference type="Pfam" id="PF21787"/>
    </source>
</evidence>
<evidence type="ECO:0000259" key="2">
    <source>
        <dbReference type="Pfam" id="PF21788"/>
    </source>
</evidence>
<sequence>MRNKNSQGVSGNDTVSSLERELVNPHKLTLRDLRVDSFDFNKVEDYVYDIEEEKAAQDRDIRTLFWELQHSNVIQISAKNESLYKELNSKQTVMYDFLQKCTKCYKRIDDIKKICQSLKAQNLEKSLSQTAAYLFAEQFSPEGQSESGHYWTTEEKVKALSINRDSPKLYIILEKILALPPRRELRQVLNAFDINTGVNNIMFQSIADRVKKIKKNKDKYCYLLFDEFPIESGLHHQQGIDKIIGFEDLGIHGQSKMPVSYALLFILRGVTKNWYQPIAYYFCHKTTPTIILNRILAEVIESVNEIGLKILAIVCDKHSENVAVLHSYLAVESKNSFTQVGKERIVTIFDPPSLLRSFRDNFRLYHIHWHGKVAKWKHIEKVFEREQEEEFKLVEKLTKDHLQPKGDLSSRIDLAEEVLSYRMASAIYIYASTDAPGRTAVPWEAMSTPNVLATIDRLYCSFNNELKDLKEKNKMYSLLSETSNHFKFWSETLKTIDEWKFVDPHSNMAVRPLVQDGWISNMKACLSLRENLKKIDIKSIDLRRLNLDPMRKIFSALRQDGRHPSCLQFVTDLKIFLLNEETLSSSCNLRTENNEYLLTNLGLHSNIYKSIESTKSAESDEIFMPVVDTLWAWEEPTLASYEAQSIVWISAFLAKAAIDKFSCEICKSCLVSDEDSAEHFVIGEQSHHLVNPRDELCWLVSSMMQFCSRVLPNIVYECGVVAKLTKVSCERLDIQWLKKCYHAEKLSRFLLSTLSRIYIHQFCKKCYRMFKSSV</sequence>
<evidence type="ECO:0008006" key="5">
    <source>
        <dbReference type="Google" id="ProtNLM"/>
    </source>
</evidence>
<organism evidence="3 4">
    <name type="scientific">Ladona fulva</name>
    <name type="common">Scarce chaser dragonfly</name>
    <name type="synonym">Libellula fulva</name>
    <dbReference type="NCBI Taxonomy" id="123851"/>
    <lineage>
        <taxon>Eukaryota</taxon>
        <taxon>Metazoa</taxon>
        <taxon>Ecdysozoa</taxon>
        <taxon>Arthropoda</taxon>
        <taxon>Hexapoda</taxon>
        <taxon>Insecta</taxon>
        <taxon>Pterygota</taxon>
        <taxon>Palaeoptera</taxon>
        <taxon>Odonata</taxon>
        <taxon>Epiprocta</taxon>
        <taxon>Anisoptera</taxon>
        <taxon>Libelluloidea</taxon>
        <taxon>Libellulidae</taxon>
        <taxon>Ladona</taxon>
    </lineage>
</organism>
<dbReference type="Pfam" id="PF21787">
    <property type="entry name" value="TNP-like_RNaseH_N"/>
    <property type="match status" value="1"/>
</dbReference>
<dbReference type="InterPro" id="IPR048366">
    <property type="entry name" value="TNP-like_GBD"/>
</dbReference>
<protein>
    <recommendedName>
        <fullName evidence="5">Transposase</fullName>
    </recommendedName>
</protein>
<dbReference type="Pfam" id="PF21788">
    <property type="entry name" value="TNP-like_GBD"/>
    <property type="match status" value="1"/>
</dbReference>
<reference evidence="3" key="1">
    <citation type="submission" date="2013-04" db="EMBL/GenBank/DDBJ databases">
        <authorList>
            <person name="Qu J."/>
            <person name="Murali S.C."/>
            <person name="Bandaranaike D."/>
            <person name="Bellair M."/>
            <person name="Blankenburg K."/>
            <person name="Chao H."/>
            <person name="Dinh H."/>
            <person name="Doddapaneni H."/>
            <person name="Downs B."/>
            <person name="Dugan-Rocha S."/>
            <person name="Elkadiri S."/>
            <person name="Gnanaolivu R.D."/>
            <person name="Hernandez B."/>
            <person name="Javaid M."/>
            <person name="Jayaseelan J.C."/>
            <person name="Lee S."/>
            <person name="Li M."/>
            <person name="Ming W."/>
            <person name="Munidasa M."/>
            <person name="Muniz J."/>
            <person name="Nguyen L."/>
            <person name="Ongeri F."/>
            <person name="Osuji N."/>
            <person name="Pu L.-L."/>
            <person name="Puazo M."/>
            <person name="Qu C."/>
            <person name="Quiroz J."/>
            <person name="Raj R."/>
            <person name="Weissenberger G."/>
            <person name="Xin Y."/>
            <person name="Zou X."/>
            <person name="Han Y."/>
            <person name="Richards S."/>
            <person name="Worley K."/>
            <person name="Muzny D."/>
            <person name="Gibbs R."/>
        </authorList>
    </citation>
    <scope>NUCLEOTIDE SEQUENCE</scope>
    <source>
        <strain evidence="3">Sampled in the wild</strain>
    </source>
</reference>
<dbReference type="EMBL" id="KZ308283">
    <property type="protein sequence ID" value="KAG8226472.1"/>
    <property type="molecule type" value="Genomic_DNA"/>
</dbReference>
<proteinExistence type="predicted"/>
<accession>A0A8K0K1C1</accession>
<keyword evidence="4" id="KW-1185">Reference proteome</keyword>
<reference evidence="3" key="2">
    <citation type="submission" date="2017-10" db="EMBL/GenBank/DDBJ databases">
        <title>Ladona fulva Genome sequencing and assembly.</title>
        <authorList>
            <person name="Murali S."/>
            <person name="Richards S."/>
            <person name="Bandaranaike D."/>
            <person name="Bellair M."/>
            <person name="Blankenburg K."/>
            <person name="Chao H."/>
            <person name="Dinh H."/>
            <person name="Doddapaneni H."/>
            <person name="Dugan-Rocha S."/>
            <person name="Elkadiri S."/>
            <person name="Gnanaolivu R."/>
            <person name="Hernandez B."/>
            <person name="Skinner E."/>
            <person name="Javaid M."/>
            <person name="Lee S."/>
            <person name="Li M."/>
            <person name="Ming W."/>
            <person name="Munidasa M."/>
            <person name="Muniz J."/>
            <person name="Nguyen L."/>
            <person name="Hughes D."/>
            <person name="Osuji N."/>
            <person name="Pu L.-L."/>
            <person name="Puazo M."/>
            <person name="Qu C."/>
            <person name="Quiroz J."/>
            <person name="Raj R."/>
            <person name="Weissenberger G."/>
            <person name="Xin Y."/>
            <person name="Zou X."/>
            <person name="Han Y."/>
            <person name="Worley K."/>
            <person name="Muzny D."/>
            <person name="Gibbs R."/>
        </authorList>
    </citation>
    <scope>NUCLEOTIDE SEQUENCE</scope>
    <source>
        <strain evidence="3">Sampled in the wild</strain>
    </source>
</reference>
<dbReference type="InterPro" id="IPR048365">
    <property type="entry name" value="TNP-like_RNaseH_N"/>
</dbReference>
<comment type="caution">
    <text evidence="3">The sequence shown here is derived from an EMBL/GenBank/DDBJ whole genome shotgun (WGS) entry which is preliminary data.</text>
</comment>
<feature type="domain" description="Transposable element P transposase-like RNase H" evidence="1">
    <location>
        <begin position="195"/>
        <end position="326"/>
    </location>
</feature>
<name>A0A8K0K1C1_LADFU</name>
<evidence type="ECO:0000313" key="4">
    <source>
        <dbReference type="Proteomes" id="UP000792457"/>
    </source>
</evidence>
<evidence type="ECO:0000313" key="3">
    <source>
        <dbReference type="EMBL" id="KAG8226472.1"/>
    </source>
</evidence>
<dbReference type="AlphaFoldDB" id="A0A8K0K1C1"/>
<gene>
    <name evidence="3" type="ORF">J437_LFUL008770</name>
</gene>
<dbReference type="OrthoDB" id="7312725at2759"/>
<dbReference type="Proteomes" id="UP000792457">
    <property type="component" value="Unassembled WGS sequence"/>
</dbReference>